<dbReference type="InterPro" id="IPR011035">
    <property type="entry name" value="Ribosomal_bL25/Gln-tRNA_synth"/>
</dbReference>
<organism evidence="8">
    <name type="scientific">hydrothermal vent metagenome</name>
    <dbReference type="NCBI Taxonomy" id="652676"/>
    <lineage>
        <taxon>unclassified sequences</taxon>
        <taxon>metagenomes</taxon>
        <taxon>ecological metagenomes</taxon>
    </lineage>
</organism>
<dbReference type="EMBL" id="UOEK01000270">
    <property type="protein sequence ID" value="VAW03813.1"/>
    <property type="molecule type" value="Genomic_DNA"/>
</dbReference>
<protein>
    <submittedName>
        <fullName evidence="8">LSU ribosomal protein L25p</fullName>
    </submittedName>
</protein>
<proteinExistence type="inferred from homology"/>
<dbReference type="AlphaFoldDB" id="A0A3B0SI33"/>
<dbReference type="NCBIfam" id="TIGR00731">
    <property type="entry name" value="bL25_bact_ctc"/>
    <property type="match status" value="1"/>
</dbReference>
<accession>A0A3B0SI33</accession>
<dbReference type="InterPro" id="IPR001021">
    <property type="entry name" value="Ribosomal_bL25_long"/>
</dbReference>
<evidence type="ECO:0000259" key="7">
    <source>
        <dbReference type="Pfam" id="PF14693"/>
    </source>
</evidence>
<dbReference type="GO" id="GO:0006412">
    <property type="term" value="P:translation"/>
    <property type="evidence" value="ECO:0007669"/>
    <property type="project" value="InterPro"/>
</dbReference>
<gene>
    <name evidence="8" type="ORF">MNBD_ACTINO02-1961</name>
</gene>
<dbReference type="GO" id="GO:0022625">
    <property type="term" value="C:cytosolic large ribosomal subunit"/>
    <property type="evidence" value="ECO:0007669"/>
    <property type="project" value="TreeGrafter"/>
</dbReference>
<keyword evidence="3 8" id="KW-0689">Ribosomal protein</keyword>
<dbReference type="InterPro" id="IPR020930">
    <property type="entry name" value="Ribosomal_uL5_bac-type"/>
</dbReference>
<dbReference type="GO" id="GO:0008097">
    <property type="term" value="F:5S rRNA binding"/>
    <property type="evidence" value="ECO:0007669"/>
    <property type="project" value="InterPro"/>
</dbReference>
<dbReference type="GO" id="GO:0003735">
    <property type="term" value="F:structural constituent of ribosome"/>
    <property type="evidence" value="ECO:0007669"/>
    <property type="project" value="InterPro"/>
</dbReference>
<dbReference type="InterPro" id="IPR029751">
    <property type="entry name" value="Ribosomal_L25_dom"/>
</dbReference>
<keyword evidence="1" id="KW-0699">rRNA-binding</keyword>
<dbReference type="InterPro" id="IPR037121">
    <property type="entry name" value="Ribosomal_bL25_C"/>
</dbReference>
<evidence type="ECO:0000259" key="6">
    <source>
        <dbReference type="Pfam" id="PF01386"/>
    </source>
</evidence>
<feature type="domain" description="Large ribosomal subunit protein bL25 L25" evidence="6">
    <location>
        <begin position="6"/>
        <end position="94"/>
    </location>
</feature>
<evidence type="ECO:0000313" key="8">
    <source>
        <dbReference type="EMBL" id="VAW03813.1"/>
    </source>
</evidence>
<dbReference type="SUPFAM" id="SSF50715">
    <property type="entry name" value="Ribosomal protein L25-like"/>
    <property type="match status" value="1"/>
</dbReference>
<evidence type="ECO:0000256" key="1">
    <source>
        <dbReference type="ARBA" id="ARBA00022730"/>
    </source>
</evidence>
<dbReference type="InterPro" id="IPR020056">
    <property type="entry name" value="Rbsml_bL25/Gln-tRNA_synth_N"/>
</dbReference>
<evidence type="ECO:0000256" key="3">
    <source>
        <dbReference type="ARBA" id="ARBA00022980"/>
    </source>
</evidence>
<dbReference type="Pfam" id="PF01386">
    <property type="entry name" value="Ribosomal_L25p"/>
    <property type="match status" value="1"/>
</dbReference>
<dbReference type="HAMAP" id="MF_01334">
    <property type="entry name" value="Ribosomal_bL25_CTC"/>
    <property type="match status" value="1"/>
</dbReference>
<feature type="region of interest" description="Disordered" evidence="5">
    <location>
        <begin position="192"/>
        <end position="211"/>
    </location>
</feature>
<evidence type="ECO:0000256" key="5">
    <source>
        <dbReference type="SAM" id="MobiDB-lite"/>
    </source>
</evidence>
<dbReference type="Gene3D" id="2.40.240.10">
    <property type="entry name" value="Ribosomal Protein L25, Chain P"/>
    <property type="match status" value="1"/>
</dbReference>
<dbReference type="CDD" id="cd00495">
    <property type="entry name" value="Ribosomal_L25_TL5_CTC"/>
    <property type="match status" value="1"/>
</dbReference>
<keyword evidence="4" id="KW-0687">Ribonucleoprotein</keyword>
<evidence type="ECO:0000256" key="4">
    <source>
        <dbReference type="ARBA" id="ARBA00023274"/>
    </source>
</evidence>
<dbReference type="Gene3D" id="2.170.120.20">
    <property type="entry name" value="Ribosomal protein L25, beta domain"/>
    <property type="match status" value="1"/>
</dbReference>
<dbReference type="PANTHER" id="PTHR33284">
    <property type="entry name" value="RIBOSOMAL PROTEIN L25/GLN-TRNA SYNTHETASE, ANTI-CODON-BINDING DOMAIN-CONTAINING PROTEIN"/>
    <property type="match status" value="1"/>
</dbReference>
<dbReference type="PANTHER" id="PTHR33284:SF1">
    <property type="entry name" value="RIBOSOMAL PROTEIN L25_GLN-TRNA SYNTHETASE, ANTI-CODON-BINDING DOMAIN-CONTAINING PROTEIN"/>
    <property type="match status" value="1"/>
</dbReference>
<reference evidence="8" key="1">
    <citation type="submission" date="2018-06" db="EMBL/GenBank/DDBJ databases">
        <authorList>
            <person name="Zhirakovskaya E."/>
        </authorList>
    </citation>
    <scope>NUCLEOTIDE SEQUENCE</scope>
</reference>
<dbReference type="NCBIfam" id="NF004612">
    <property type="entry name" value="PRK05943.1"/>
    <property type="match status" value="1"/>
</dbReference>
<feature type="compositionally biased region" description="Acidic residues" evidence="5">
    <location>
        <begin position="198"/>
        <end position="211"/>
    </location>
</feature>
<name>A0A3B0SI33_9ZZZZ</name>
<dbReference type="Pfam" id="PF14693">
    <property type="entry name" value="Ribosomal_TL5_C"/>
    <property type="match status" value="1"/>
</dbReference>
<evidence type="ECO:0000256" key="2">
    <source>
        <dbReference type="ARBA" id="ARBA00022884"/>
    </source>
</evidence>
<feature type="domain" description="Large ribosomal subunit protein bL25 beta" evidence="7">
    <location>
        <begin position="103"/>
        <end position="185"/>
    </location>
</feature>
<keyword evidence="2" id="KW-0694">RNA-binding</keyword>
<dbReference type="InterPro" id="IPR020057">
    <property type="entry name" value="Ribosomal_bL25_b-dom"/>
</dbReference>
<sequence>MEQVTLTAIKREESGSRTARRLRRDGFVPAVVYGEGQETVAIAVSRRELYRTLHTDSGENAVIALEVEGGNTITTVAREIQRHPFRGTIDHLDFIKVDLLIEIDADVHIEYVGLPIGVKDDGSLIETIQVTVGVRALPGNIPQSIEVDISHLTTGSSVKAAELPVLEGVEYTDPSDRTLVAVVAKRVAEVEEALTPVEGEDEETEEEETEE</sequence>